<feature type="transmembrane region" description="Helical" evidence="6">
    <location>
        <begin position="361"/>
        <end position="379"/>
    </location>
</feature>
<feature type="transmembrane region" description="Helical" evidence="6">
    <location>
        <begin position="337"/>
        <end position="354"/>
    </location>
</feature>
<evidence type="ECO:0000313" key="8">
    <source>
        <dbReference type="Proteomes" id="UP000308730"/>
    </source>
</evidence>
<dbReference type="Gene3D" id="1.20.1250.20">
    <property type="entry name" value="MFS general substrate transporter like domains"/>
    <property type="match status" value="2"/>
</dbReference>
<dbReference type="AlphaFoldDB" id="A0A4S4MV66"/>
<feature type="transmembrane region" description="Helical" evidence="6">
    <location>
        <begin position="267"/>
        <end position="289"/>
    </location>
</feature>
<reference evidence="7 8" key="1">
    <citation type="submission" date="2019-02" db="EMBL/GenBank/DDBJ databases">
        <title>Genome sequencing of the rare red list fungi Antrodiella citrinella (Flaviporus citrinellus).</title>
        <authorList>
            <person name="Buettner E."/>
            <person name="Kellner H."/>
        </authorList>
    </citation>
    <scope>NUCLEOTIDE SEQUENCE [LARGE SCALE GENOMIC DNA]</scope>
    <source>
        <strain evidence="7 8">DSM 108506</strain>
    </source>
</reference>
<evidence type="ECO:0000256" key="2">
    <source>
        <dbReference type="ARBA" id="ARBA00022448"/>
    </source>
</evidence>
<evidence type="ECO:0000256" key="5">
    <source>
        <dbReference type="ARBA" id="ARBA00023136"/>
    </source>
</evidence>
<keyword evidence="2" id="KW-0813">Transport</keyword>
<feature type="transmembrane region" description="Helical" evidence="6">
    <location>
        <begin position="58"/>
        <end position="79"/>
    </location>
</feature>
<sequence length="411" mass="44759">MAPLSGKPWGLKWRSSIWFVTSVVTLGITTDLLVYSMLIPVFPFRLQKLNYSDVSGLVGWLLFAYSAGLVATTPPIAFLSERYINRQHPLLLGQVFLMGSQVLLMEAPTYWVMILARVLQGISSSVIWVVGLAMLCDTVPEAAIGTQLGIAMSGVSLGGPFIFGIIVTFVDSVGRLLIVERKDALLYDLDNWATKEAVEDVKKQDSEQTLELSPAIVLTEIPLSSPSTAIDVDIAEPVVTRTNSPKVQEEKIHVVAPRHTVLGVLGILMRSSRAVSALLITLLFGIIYTSQEPTLPLHLQAIWGLSSARIGVIYIAAVVPTLASSVFTGWATDRWGAEWLTVMCFLLAIPWIVVTILEKSLALFIVAMAFQSLFITGNISPVTAELAAVARQCEGLGYAHVYGAFNFFYGL</sequence>
<keyword evidence="5 6" id="KW-0472">Membrane</keyword>
<evidence type="ECO:0000256" key="6">
    <source>
        <dbReference type="SAM" id="Phobius"/>
    </source>
</evidence>
<feature type="transmembrane region" description="Helical" evidence="6">
    <location>
        <begin position="148"/>
        <end position="170"/>
    </location>
</feature>
<dbReference type="GO" id="GO:0022857">
    <property type="term" value="F:transmembrane transporter activity"/>
    <property type="evidence" value="ECO:0007669"/>
    <property type="project" value="InterPro"/>
</dbReference>
<proteinExistence type="predicted"/>
<evidence type="ECO:0000256" key="4">
    <source>
        <dbReference type="ARBA" id="ARBA00022989"/>
    </source>
</evidence>
<dbReference type="PANTHER" id="PTHR23506">
    <property type="entry name" value="GH10249P"/>
    <property type="match status" value="1"/>
</dbReference>
<keyword evidence="3 6" id="KW-0812">Transmembrane</keyword>
<dbReference type="InterPro" id="IPR011701">
    <property type="entry name" value="MFS"/>
</dbReference>
<name>A0A4S4MV66_9APHY</name>
<dbReference type="InterPro" id="IPR036259">
    <property type="entry name" value="MFS_trans_sf"/>
</dbReference>
<feature type="transmembrane region" description="Helical" evidence="6">
    <location>
        <begin position="310"/>
        <end position="331"/>
    </location>
</feature>
<evidence type="ECO:0000256" key="1">
    <source>
        <dbReference type="ARBA" id="ARBA00004141"/>
    </source>
</evidence>
<keyword evidence="4 6" id="KW-1133">Transmembrane helix</keyword>
<dbReference type="PANTHER" id="PTHR23506:SF23">
    <property type="entry name" value="GH10249P"/>
    <property type="match status" value="1"/>
</dbReference>
<organism evidence="7 8">
    <name type="scientific">Antrodiella citrinella</name>
    <dbReference type="NCBI Taxonomy" id="2447956"/>
    <lineage>
        <taxon>Eukaryota</taxon>
        <taxon>Fungi</taxon>
        <taxon>Dikarya</taxon>
        <taxon>Basidiomycota</taxon>
        <taxon>Agaricomycotina</taxon>
        <taxon>Agaricomycetes</taxon>
        <taxon>Polyporales</taxon>
        <taxon>Steccherinaceae</taxon>
        <taxon>Antrodiella</taxon>
    </lineage>
</organism>
<protein>
    <recommendedName>
        <fullName evidence="9">Major facilitator superfamily (MFS) profile domain-containing protein</fullName>
    </recommendedName>
</protein>
<dbReference type="GO" id="GO:0016020">
    <property type="term" value="C:membrane"/>
    <property type="evidence" value="ECO:0007669"/>
    <property type="project" value="UniProtKB-SubCell"/>
</dbReference>
<comment type="caution">
    <text evidence="7">The sequence shown here is derived from an EMBL/GenBank/DDBJ whole genome shotgun (WGS) entry which is preliminary data.</text>
</comment>
<feature type="transmembrane region" description="Helical" evidence="6">
    <location>
        <begin position="17"/>
        <end position="38"/>
    </location>
</feature>
<comment type="subcellular location">
    <subcellularLocation>
        <location evidence="1">Membrane</location>
        <topology evidence="1">Multi-pass membrane protein</topology>
    </subcellularLocation>
</comment>
<dbReference type="Pfam" id="PF07690">
    <property type="entry name" value="MFS_1"/>
    <property type="match status" value="1"/>
</dbReference>
<dbReference type="CDD" id="cd17325">
    <property type="entry name" value="MFS_MdtG_SLC18_like"/>
    <property type="match status" value="1"/>
</dbReference>
<evidence type="ECO:0000256" key="3">
    <source>
        <dbReference type="ARBA" id="ARBA00022692"/>
    </source>
</evidence>
<dbReference type="InterPro" id="IPR050930">
    <property type="entry name" value="MFS_Vesicular_Transporter"/>
</dbReference>
<gene>
    <name evidence="7" type="ORF">EUX98_g4004</name>
</gene>
<dbReference type="SUPFAM" id="SSF103473">
    <property type="entry name" value="MFS general substrate transporter"/>
    <property type="match status" value="1"/>
</dbReference>
<dbReference type="OrthoDB" id="440553at2759"/>
<keyword evidence="8" id="KW-1185">Reference proteome</keyword>
<dbReference type="EMBL" id="SGPM01000091">
    <property type="protein sequence ID" value="THH30179.1"/>
    <property type="molecule type" value="Genomic_DNA"/>
</dbReference>
<evidence type="ECO:0000313" key="7">
    <source>
        <dbReference type="EMBL" id="THH30179.1"/>
    </source>
</evidence>
<evidence type="ECO:0008006" key="9">
    <source>
        <dbReference type="Google" id="ProtNLM"/>
    </source>
</evidence>
<feature type="transmembrane region" description="Helical" evidence="6">
    <location>
        <begin position="118"/>
        <end position="136"/>
    </location>
</feature>
<dbReference type="Proteomes" id="UP000308730">
    <property type="component" value="Unassembled WGS sequence"/>
</dbReference>
<accession>A0A4S4MV66</accession>